<proteinExistence type="predicted"/>
<accession>G0EGE2</accession>
<protein>
    <recommendedName>
        <fullName evidence="3">RNA ligase domain-containing protein</fullName>
    </recommendedName>
</protein>
<dbReference type="EMBL" id="CP002838">
    <property type="protein sequence ID" value="AEM39167.1"/>
    <property type="molecule type" value="Genomic_DNA"/>
</dbReference>
<dbReference type="eggNOG" id="arCOG12317">
    <property type="taxonomic scope" value="Archaea"/>
</dbReference>
<name>G0EGE2_PYRF1</name>
<dbReference type="Proteomes" id="UP000001037">
    <property type="component" value="Chromosome"/>
</dbReference>
<gene>
    <name evidence="1" type="ordered locus">Pyrfu_1308</name>
</gene>
<reference evidence="1 2" key="1">
    <citation type="journal article" date="2011" name="Stand. Genomic Sci.">
        <title>Complete genome sequence of the hyperthermophilic chemolithoautotroph Pyrolobus fumarii type strain (1A).</title>
        <authorList>
            <person name="Anderson I."/>
            <person name="Goker M."/>
            <person name="Nolan M."/>
            <person name="Lucas S."/>
            <person name="Hammon N."/>
            <person name="Deshpande S."/>
            <person name="Cheng J.F."/>
            <person name="Tapia R."/>
            <person name="Han C."/>
            <person name="Goodwin L."/>
            <person name="Pitluck S."/>
            <person name="Huntemann M."/>
            <person name="Liolios K."/>
            <person name="Ivanova N."/>
            <person name="Pagani I."/>
            <person name="Mavromatis K."/>
            <person name="Ovchinikova G."/>
            <person name="Pati A."/>
            <person name="Chen A."/>
            <person name="Palaniappan K."/>
            <person name="Land M."/>
            <person name="Hauser L."/>
            <person name="Brambilla E.M."/>
            <person name="Huber H."/>
            <person name="Yasawong M."/>
            <person name="Rohde M."/>
            <person name="Spring S."/>
            <person name="Abt B."/>
            <person name="Sikorski J."/>
            <person name="Wirth R."/>
            <person name="Detter J.C."/>
            <person name="Woyke T."/>
            <person name="Bristow J."/>
            <person name="Eisen J.A."/>
            <person name="Markowitz V."/>
            <person name="Hugenholtz P."/>
            <person name="Kyrpides N.C."/>
            <person name="Klenk H.P."/>
            <person name="Lapidus A."/>
        </authorList>
    </citation>
    <scope>NUCLEOTIDE SEQUENCE [LARGE SCALE GENOMIC DNA]</scope>
    <source>
        <strain evidence="2">DSM 11204 / 1A</strain>
    </source>
</reference>
<organism evidence="1 2">
    <name type="scientific">Pyrolobus fumarii (strain DSM 11204 / 1A)</name>
    <dbReference type="NCBI Taxonomy" id="694429"/>
    <lineage>
        <taxon>Archaea</taxon>
        <taxon>Thermoproteota</taxon>
        <taxon>Thermoprotei</taxon>
        <taxon>Desulfurococcales</taxon>
        <taxon>Pyrodictiaceae</taxon>
        <taxon>Pyrolobus</taxon>
    </lineage>
</organism>
<dbReference type="AlphaFoldDB" id="G0EGE2"/>
<evidence type="ECO:0000313" key="2">
    <source>
        <dbReference type="Proteomes" id="UP000001037"/>
    </source>
</evidence>
<dbReference type="KEGG" id="pfm:Pyrfu_1308"/>
<keyword evidence="2" id="KW-1185">Reference proteome</keyword>
<dbReference type="STRING" id="694429.Pyrfu_1308"/>
<sequence>MVLEPKFDGYLVAAIGGKLYNVLGEPAPRWLKAALFMAGVAEQVYEMMRDGFAVFLEVYGRRLTPNGYHRKHKRDYDAVVLDIGIVEDGRVRILPPEKAADAADIYGLRYVPYRFEDADVLTDPPMSLAERLPAYQGWEGYVAKVYAAHGHRLPPDYRVKQLGVLMVKARWQSLGNLVVH</sequence>
<dbReference type="InParanoid" id="G0EGE2"/>
<evidence type="ECO:0008006" key="3">
    <source>
        <dbReference type="Google" id="ProtNLM"/>
    </source>
</evidence>
<dbReference type="HOGENOM" id="CLU_1493031_0_0_2"/>
<evidence type="ECO:0000313" key="1">
    <source>
        <dbReference type="EMBL" id="AEM39167.1"/>
    </source>
</evidence>